<dbReference type="Proteomes" id="UP001428817">
    <property type="component" value="Unassembled WGS sequence"/>
</dbReference>
<comment type="similarity">
    <text evidence="1">Belongs to the GMC oxidoreductase family.</text>
</comment>
<comment type="caution">
    <text evidence="7">The sequence shown here is derived from an EMBL/GenBank/DDBJ whole genome shotgun (WGS) entry which is preliminary data.</text>
</comment>
<dbReference type="PANTHER" id="PTHR46056:SF12">
    <property type="entry name" value="LONG-CHAIN-ALCOHOL OXIDASE"/>
    <property type="match status" value="1"/>
</dbReference>
<evidence type="ECO:0000256" key="4">
    <source>
        <dbReference type="ARBA" id="ARBA00023002"/>
    </source>
</evidence>
<organism evidence="7 8">
    <name type="scientific">Pseudonocardia eucalypti</name>
    <dbReference type="NCBI Taxonomy" id="648755"/>
    <lineage>
        <taxon>Bacteria</taxon>
        <taxon>Bacillati</taxon>
        <taxon>Actinomycetota</taxon>
        <taxon>Actinomycetes</taxon>
        <taxon>Pseudonocardiales</taxon>
        <taxon>Pseudonocardiaceae</taxon>
        <taxon>Pseudonocardia</taxon>
    </lineage>
</organism>
<gene>
    <name evidence="7" type="ORF">GCM10023321_84260</name>
</gene>
<dbReference type="SUPFAM" id="SSF51905">
    <property type="entry name" value="FAD/NAD(P)-binding domain"/>
    <property type="match status" value="1"/>
</dbReference>
<protein>
    <submittedName>
        <fullName evidence="7">GMC family oxidoreductase</fullName>
    </submittedName>
</protein>
<accession>A0ABP9RGE5</accession>
<evidence type="ECO:0000313" key="7">
    <source>
        <dbReference type="EMBL" id="GAA5176273.1"/>
    </source>
</evidence>
<reference evidence="8" key="1">
    <citation type="journal article" date="2019" name="Int. J. Syst. Evol. Microbiol.">
        <title>The Global Catalogue of Microorganisms (GCM) 10K type strain sequencing project: providing services to taxonomists for standard genome sequencing and annotation.</title>
        <authorList>
            <consortium name="The Broad Institute Genomics Platform"/>
            <consortium name="The Broad Institute Genome Sequencing Center for Infectious Disease"/>
            <person name="Wu L."/>
            <person name="Ma J."/>
        </authorList>
    </citation>
    <scope>NUCLEOTIDE SEQUENCE [LARGE SCALE GENOMIC DNA]</scope>
    <source>
        <strain evidence="8">JCM 18303</strain>
    </source>
</reference>
<feature type="domain" description="Glucose-methanol-choline oxidoreductase C-terminal" evidence="6">
    <location>
        <begin position="515"/>
        <end position="632"/>
    </location>
</feature>
<proteinExistence type="inferred from homology"/>
<dbReference type="InterPro" id="IPR007867">
    <property type="entry name" value="GMC_OxRtase_C"/>
</dbReference>
<keyword evidence="3" id="KW-0274">FAD</keyword>
<evidence type="ECO:0000256" key="3">
    <source>
        <dbReference type="ARBA" id="ARBA00022827"/>
    </source>
</evidence>
<evidence type="ECO:0000259" key="5">
    <source>
        <dbReference type="Pfam" id="PF00732"/>
    </source>
</evidence>
<evidence type="ECO:0000256" key="1">
    <source>
        <dbReference type="ARBA" id="ARBA00010790"/>
    </source>
</evidence>
<evidence type="ECO:0000256" key="2">
    <source>
        <dbReference type="ARBA" id="ARBA00022630"/>
    </source>
</evidence>
<name>A0ABP9RGE5_9PSEU</name>
<keyword evidence="8" id="KW-1185">Reference proteome</keyword>
<dbReference type="Gene3D" id="3.50.50.60">
    <property type="entry name" value="FAD/NAD(P)-binding domain"/>
    <property type="match status" value="2"/>
</dbReference>
<evidence type="ECO:0000313" key="8">
    <source>
        <dbReference type="Proteomes" id="UP001428817"/>
    </source>
</evidence>
<keyword evidence="2" id="KW-0285">Flavoprotein</keyword>
<dbReference type="InterPro" id="IPR036188">
    <property type="entry name" value="FAD/NAD-bd_sf"/>
</dbReference>
<evidence type="ECO:0000259" key="6">
    <source>
        <dbReference type="Pfam" id="PF05199"/>
    </source>
</evidence>
<keyword evidence="4" id="KW-0560">Oxidoreductase</keyword>
<feature type="domain" description="Glucose-methanol-choline oxidoreductase N-terminal" evidence="5">
    <location>
        <begin position="202"/>
        <end position="418"/>
    </location>
</feature>
<sequence length="646" mass="68216">MTQMVRPPDDRTTTRRARTLAEVCDTLVPSVEPPAGEPAEFYARTAGDLGIAELLAPDAATGALLDALGERGFADAPLPERTALLRDWMLRGPHAPALRGLCSEVLGAYYSLPDAGGRNPNWADLGYPGPVSAPPAVAERLDTLRPEGDQVTLTADVCVVGSGAGGSVIAAELAGWGRSVLVVEAGRQWTPADFRQLEHDMAGMYLRGGQFSAEGGTIGLLAGSALGGGTVINSMVCLDPPAEVRAAWAAEHGLADVATAAFDEHLASVRARLNVNTERTVLAPAAEPMVDALDKRGLAWEAIARNCADDDDARLCGFCNAGCQQGSKQSTDRTYLRDAARAGARFLTGTNVRRILVDGGAARGVVGTLTRPDGSTAEVTVHAPTVVVAAGGIETPALLLRSGIGGPAVGRHLRLHPAYFVSGVYPREINAWSGQIQTAVSFAFHNAAEGAGFLLEHVTLSPRGWAAQLDWTDGAAHKREMRKLARVAPWHGVAHDHGSGEVVLDAEGEAVVRWRLADPVDRRVAALAHVELARLHHLAGAEEIYTFHTPELRWRAGQDFEEFRRRLDAAEHEGVPASAHQLGSARMGADPATSVADTRGQLHDVRGVWIGDAAAMPTSPAVNPMITTMALARRTAFAMAGERVSA</sequence>
<dbReference type="EMBL" id="BAABJP010000068">
    <property type="protein sequence ID" value="GAA5176273.1"/>
    <property type="molecule type" value="Genomic_DNA"/>
</dbReference>
<dbReference type="Pfam" id="PF05199">
    <property type="entry name" value="GMC_oxred_C"/>
    <property type="match status" value="1"/>
</dbReference>
<dbReference type="RefSeq" id="WP_185065735.1">
    <property type="nucleotide sequence ID" value="NZ_BAABJP010000068.1"/>
</dbReference>
<dbReference type="PANTHER" id="PTHR46056">
    <property type="entry name" value="LONG-CHAIN-ALCOHOL OXIDASE"/>
    <property type="match status" value="1"/>
</dbReference>
<dbReference type="Pfam" id="PF00732">
    <property type="entry name" value="GMC_oxred_N"/>
    <property type="match status" value="1"/>
</dbReference>
<dbReference type="InterPro" id="IPR000172">
    <property type="entry name" value="GMC_OxRdtase_N"/>
</dbReference>